<evidence type="ECO:0000256" key="1">
    <source>
        <dbReference type="SAM" id="Phobius"/>
    </source>
</evidence>
<evidence type="ECO:0000259" key="2">
    <source>
        <dbReference type="Pfam" id="PF00892"/>
    </source>
</evidence>
<feature type="transmembrane region" description="Helical" evidence="1">
    <location>
        <begin position="30"/>
        <end position="52"/>
    </location>
</feature>
<dbReference type="PANTHER" id="PTHR22911">
    <property type="entry name" value="ACYL-MALONYL CONDENSING ENZYME-RELATED"/>
    <property type="match status" value="1"/>
</dbReference>
<keyword evidence="1" id="KW-1133">Transmembrane helix</keyword>
<feature type="transmembrane region" description="Helical" evidence="1">
    <location>
        <begin position="204"/>
        <end position="224"/>
    </location>
</feature>
<dbReference type="Pfam" id="PF00892">
    <property type="entry name" value="EamA"/>
    <property type="match status" value="1"/>
</dbReference>
<feature type="domain" description="EamA" evidence="2">
    <location>
        <begin position="145"/>
        <end position="273"/>
    </location>
</feature>
<organism evidence="3 4">
    <name type="scientific">Candidatus Geothrix skivensis</name>
    <dbReference type="NCBI Taxonomy" id="2954439"/>
    <lineage>
        <taxon>Bacteria</taxon>
        <taxon>Pseudomonadati</taxon>
        <taxon>Acidobacteriota</taxon>
        <taxon>Holophagae</taxon>
        <taxon>Holophagales</taxon>
        <taxon>Holophagaceae</taxon>
        <taxon>Geothrix</taxon>
    </lineage>
</organism>
<evidence type="ECO:0000313" key="3">
    <source>
        <dbReference type="EMBL" id="MBK9794978.1"/>
    </source>
</evidence>
<feature type="transmembrane region" description="Helical" evidence="1">
    <location>
        <begin position="174"/>
        <end position="192"/>
    </location>
</feature>
<dbReference type="Gene3D" id="1.10.3730.20">
    <property type="match status" value="1"/>
</dbReference>
<feature type="transmembrane region" description="Helical" evidence="1">
    <location>
        <begin position="59"/>
        <end position="80"/>
    </location>
</feature>
<accession>A0A9D7SDN6</accession>
<feature type="transmembrane region" description="Helical" evidence="1">
    <location>
        <begin position="92"/>
        <end position="110"/>
    </location>
</feature>
<feature type="transmembrane region" description="Helical" evidence="1">
    <location>
        <begin position="231"/>
        <end position="252"/>
    </location>
</feature>
<keyword evidence="1" id="KW-0472">Membrane</keyword>
<evidence type="ECO:0000313" key="4">
    <source>
        <dbReference type="Proteomes" id="UP000886657"/>
    </source>
</evidence>
<dbReference type="AlphaFoldDB" id="A0A9D7SDN6"/>
<comment type="caution">
    <text evidence="3">The sequence shown here is derived from an EMBL/GenBank/DDBJ whole genome shotgun (WGS) entry which is preliminary data.</text>
</comment>
<reference evidence="3" key="1">
    <citation type="submission" date="2020-10" db="EMBL/GenBank/DDBJ databases">
        <title>Connecting structure to function with the recovery of over 1000 high-quality activated sludge metagenome-assembled genomes encoding full-length rRNA genes using long-read sequencing.</title>
        <authorList>
            <person name="Singleton C.M."/>
            <person name="Petriglieri F."/>
            <person name="Kristensen J.M."/>
            <person name="Kirkegaard R.H."/>
            <person name="Michaelsen T.Y."/>
            <person name="Andersen M.H."/>
            <person name="Karst S.M."/>
            <person name="Dueholm M.S."/>
            <person name="Nielsen P.H."/>
            <person name="Albertsen M."/>
        </authorList>
    </citation>
    <scope>NUCLEOTIDE SEQUENCE</scope>
    <source>
        <strain evidence="3">Skiv_18-Q3-R9-52_MAXAC.067</strain>
    </source>
</reference>
<proteinExistence type="predicted"/>
<gene>
    <name evidence="3" type="ORF">IPP58_00510</name>
</gene>
<feature type="transmembrane region" description="Helical" evidence="1">
    <location>
        <begin position="258"/>
        <end position="275"/>
    </location>
</feature>
<dbReference type="InterPro" id="IPR000620">
    <property type="entry name" value="EamA_dom"/>
</dbReference>
<dbReference type="SUPFAM" id="SSF103481">
    <property type="entry name" value="Multidrug resistance efflux transporter EmrE"/>
    <property type="match status" value="1"/>
</dbReference>
<dbReference type="PANTHER" id="PTHR22911:SF137">
    <property type="entry name" value="SOLUTE CARRIER FAMILY 35 MEMBER G2-RELATED"/>
    <property type="match status" value="1"/>
</dbReference>
<dbReference type="InterPro" id="IPR037185">
    <property type="entry name" value="EmrE-like"/>
</dbReference>
<dbReference type="Proteomes" id="UP000886657">
    <property type="component" value="Unassembled WGS sequence"/>
</dbReference>
<dbReference type="GO" id="GO:0016020">
    <property type="term" value="C:membrane"/>
    <property type="evidence" value="ECO:0007669"/>
    <property type="project" value="InterPro"/>
</dbReference>
<protein>
    <submittedName>
        <fullName evidence="3">EamA family transporter</fullName>
    </submittedName>
</protein>
<dbReference type="EMBL" id="JADKIO010000002">
    <property type="protein sequence ID" value="MBK9794978.1"/>
    <property type="molecule type" value="Genomic_DNA"/>
</dbReference>
<name>A0A9D7SDN6_9BACT</name>
<keyword evidence="1" id="KW-0812">Transmembrane</keyword>
<sequence length="277" mass="28388">MTPAALGLTLASAILHAAWNALLKRSRNLDAASVVVFATALLITASLALVWTGPAFPRAAALGWALAAGVGEGGYFIGLVGSLERAPLGWSYTWMRGGALLAAWPLGLLLGERIDALAVVAVVGMLAGLGLLGLGSGEKGGGRALPFVLGAAVSIAGFNACYKLALGAGASPPALFATSMAVGLPIQALHRLLRRGPWTWQIEWGPALGAGLVCTVAFLCYLVALQTSSSAAVLTLRNTSIVFTFLLGWILGERPSRRQVAGAVLVSLGAVLLGWPR</sequence>
<feature type="transmembrane region" description="Helical" evidence="1">
    <location>
        <begin position="117"/>
        <end position="137"/>
    </location>
</feature>
<feature type="transmembrane region" description="Helical" evidence="1">
    <location>
        <begin position="143"/>
        <end position="162"/>
    </location>
</feature>